<dbReference type="GO" id="GO:0010190">
    <property type="term" value="P:cytochrome b6f complex assembly"/>
    <property type="evidence" value="ECO:0007669"/>
    <property type="project" value="TreeGrafter"/>
</dbReference>
<protein>
    <submittedName>
        <fullName evidence="1">Uncharacterized protein</fullName>
    </submittedName>
</protein>
<evidence type="ECO:0000313" key="1">
    <source>
        <dbReference type="EMBL" id="CAD8393552.1"/>
    </source>
</evidence>
<dbReference type="AlphaFoldDB" id="A0A7S0G2H2"/>
<organism evidence="1">
    <name type="scientific">Rhodosorus marinus</name>
    <dbReference type="NCBI Taxonomy" id="101924"/>
    <lineage>
        <taxon>Eukaryota</taxon>
        <taxon>Rhodophyta</taxon>
        <taxon>Stylonematophyceae</taxon>
        <taxon>Stylonematales</taxon>
        <taxon>Stylonemataceae</taxon>
        <taxon>Rhodosorus</taxon>
    </lineage>
</organism>
<dbReference type="InterPro" id="IPR044705">
    <property type="entry name" value="CCB4"/>
</dbReference>
<reference evidence="1" key="1">
    <citation type="submission" date="2021-01" db="EMBL/GenBank/DDBJ databases">
        <authorList>
            <person name="Corre E."/>
            <person name="Pelletier E."/>
            <person name="Niang G."/>
            <person name="Scheremetjew M."/>
            <person name="Finn R."/>
            <person name="Kale V."/>
            <person name="Holt S."/>
            <person name="Cochrane G."/>
            <person name="Meng A."/>
            <person name="Brown T."/>
            <person name="Cohen L."/>
        </authorList>
    </citation>
    <scope>NUCLEOTIDE SEQUENCE</scope>
    <source>
        <strain evidence="1">UTEX LB 2760</strain>
    </source>
</reference>
<gene>
    <name evidence="1" type="ORF">RMAR0315_LOCUS3537</name>
</gene>
<accession>A0A7S0G2H2</accession>
<dbReference type="GO" id="GO:0009507">
    <property type="term" value="C:chloroplast"/>
    <property type="evidence" value="ECO:0007669"/>
    <property type="project" value="TreeGrafter"/>
</dbReference>
<dbReference type="Pfam" id="PF11152">
    <property type="entry name" value="CCB2_CCB4"/>
    <property type="match status" value="1"/>
</dbReference>
<sequence>MFEMGFVRAAWFLSGPGMDRPICRCAARADDESSRAVAGRVAIGASVVSFASTLTNRLFASGEVVDAHSRADLVCVASGAMLLLYGIANVQIDPREEQTVDLEGEEVSEIQKSDPDGLLGWASRSIIDSIPNVRSVLIYEGGKTVLREGVMGESPAVVPGPILEKALTSEEKTYFARLEILPGRFEFTYLPKGTQAVLIQPLSPTSALILGADKVRPIASVDFGWIQAISQRISQYVG</sequence>
<dbReference type="PANTHER" id="PTHR34943">
    <property type="match status" value="1"/>
</dbReference>
<dbReference type="EMBL" id="HBEK01006346">
    <property type="protein sequence ID" value="CAD8393552.1"/>
    <property type="molecule type" value="Transcribed_RNA"/>
</dbReference>
<proteinExistence type="predicted"/>
<dbReference type="PANTHER" id="PTHR34943:SF2">
    <property type="entry name" value="PROTEIN COFACTOR ASSEMBLY OF COMPLEX C SUBUNIT B CCB4, CHLOROPLASTIC"/>
    <property type="match status" value="1"/>
</dbReference>
<name>A0A7S0G2H2_9RHOD</name>
<dbReference type="InterPro" id="IPR021325">
    <property type="entry name" value="CCB2/CCB4"/>
</dbReference>